<proteinExistence type="predicted"/>
<protein>
    <submittedName>
        <fullName evidence="1">Uncharacterized protein</fullName>
    </submittedName>
</protein>
<gene>
    <name evidence="3" type="ORF">MM415A01179_0015</name>
    <name evidence="2" type="ORF">MM415B01434_0004</name>
    <name evidence="1" type="ORF">TM448A03040_0010</name>
    <name evidence="4" type="ORF">TM448B01623_0010</name>
</gene>
<evidence type="ECO:0000313" key="4">
    <source>
        <dbReference type="EMBL" id="QJH99618.1"/>
    </source>
</evidence>
<sequence>MKEITEGTAVAYDRDGIEIEAERLQKWAYNQLSIAPELLAVCKMVLEAWHSKLSNMHRKEPPYLQVIRDALDKATR</sequence>
<evidence type="ECO:0000313" key="3">
    <source>
        <dbReference type="EMBL" id="QJA77963.1"/>
    </source>
</evidence>
<dbReference type="EMBL" id="MT142312">
    <property type="protein sequence ID" value="QJA77963.1"/>
    <property type="molecule type" value="Genomic_DNA"/>
</dbReference>
<dbReference type="EMBL" id="MT144373">
    <property type="protein sequence ID" value="QJA52853.1"/>
    <property type="molecule type" value="Genomic_DNA"/>
</dbReference>
<reference evidence="1" key="1">
    <citation type="submission" date="2020-03" db="EMBL/GenBank/DDBJ databases">
        <title>The deep terrestrial virosphere.</title>
        <authorList>
            <person name="Holmfeldt K."/>
            <person name="Nilsson E."/>
            <person name="Simone D."/>
            <person name="Lopez-Fernandez M."/>
            <person name="Wu X."/>
            <person name="de Brujin I."/>
            <person name="Lundin D."/>
            <person name="Andersson A."/>
            <person name="Bertilsson S."/>
            <person name="Dopson M."/>
        </authorList>
    </citation>
    <scope>NUCLEOTIDE SEQUENCE</scope>
    <source>
        <strain evidence="3">MM415A01179</strain>
        <strain evidence="2">MM415B01434</strain>
        <strain evidence="1">TM448A03040</strain>
        <strain evidence="4">TM448B01623</strain>
    </source>
</reference>
<organism evidence="1">
    <name type="scientific">viral metagenome</name>
    <dbReference type="NCBI Taxonomy" id="1070528"/>
    <lineage>
        <taxon>unclassified sequences</taxon>
        <taxon>metagenomes</taxon>
        <taxon>organismal metagenomes</taxon>
    </lineage>
</organism>
<dbReference type="EMBL" id="MT141331">
    <property type="protein sequence ID" value="QJA58594.1"/>
    <property type="molecule type" value="Genomic_DNA"/>
</dbReference>
<name>A0A6H1ZY41_9ZZZZ</name>
<dbReference type="EMBL" id="MT144799">
    <property type="protein sequence ID" value="QJH99618.1"/>
    <property type="molecule type" value="Genomic_DNA"/>
</dbReference>
<evidence type="ECO:0000313" key="1">
    <source>
        <dbReference type="EMBL" id="QJA52853.1"/>
    </source>
</evidence>
<evidence type="ECO:0000313" key="2">
    <source>
        <dbReference type="EMBL" id="QJA58594.1"/>
    </source>
</evidence>
<dbReference type="AlphaFoldDB" id="A0A6H1ZY41"/>
<accession>A0A6H1ZY41</accession>